<protein>
    <submittedName>
        <fullName evidence="2">Uncharacterized protein</fullName>
    </submittedName>
</protein>
<proteinExistence type="predicted"/>
<gene>
    <name evidence="2" type="ORF">H839_08219</name>
</gene>
<evidence type="ECO:0000313" key="3">
    <source>
        <dbReference type="Proteomes" id="UP000023566"/>
    </source>
</evidence>
<accession>A0ABC9VGN0</accession>
<keyword evidence="3" id="KW-1185">Reference proteome</keyword>
<name>A0ABC9VGN0_9BACL</name>
<dbReference type="AlphaFoldDB" id="A0ABC9VGN0"/>
<evidence type="ECO:0000256" key="1">
    <source>
        <dbReference type="SAM" id="Phobius"/>
    </source>
</evidence>
<keyword evidence="1" id="KW-0472">Membrane</keyword>
<keyword evidence="1" id="KW-0812">Transmembrane</keyword>
<reference evidence="2 3" key="1">
    <citation type="journal article" date="2014" name="Appl. Microbiol. Biotechnol.">
        <title>Transformable facultative thermophile Geobacillus stearothermophilus NUB3621 as a host strain for metabolic engineering.</title>
        <authorList>
            <person name="Blanchard K."/>
            <person name="Robic S."/>
            <person name="Matsumura I."/>
        </authorList>
    </citation>
    <scope>NUCLEOTIDE SEQUENCE [LARGE SCALE GENOMIC DNA]</scope>
    <source>
        <strain evidence="2 3">NUB3621</strain>
    </source>
</reference>
<dbReference type="Proteomes" id="UP000023566">
    <property type="component" value="Chromosome"/>
</dbReference>
<dbReference type="EMBL" id="AOTZ01000004">
    <property type="protein sequence ID" value="EZP77603.1"/>
    <property type="molecule type" value="Genomic_DNA"/>
</dbReference>
<keyword evidence="1" id="KW-1133">Transmembrane helix</keyword>
<evidence type="ECO:0000313" key="2">
    <source>
        <dbReference type="EMBL" id="EZP77603.1"/>
    </source>
</evidence>
<feature type="transmembrane region" description="Helical" evidence="1">
    <location>
        <begin position="36"/>
        <end position="57"/>
    </location>
</feature>
<sequence>MLFVLALLSLPFILVSFTWLLNRFIHFLFENADDFAVGATSFILSSLVFGGVLFVAFDLDK</sequence>
<organism evidence="2 3">
    <name type="scientific">Parageobacillus genomosp. 1</name>
    <dbReference type="NCBI Taxonomy" id="1295642"/>
    <lineage>
        <taxon>Bacteria</taxon>
        <taxon>Bacillati</taxon>
        <taxon>Bacillota</taxon>
        <taxon>Bacilli</taxon>
        <taxon>Bacillales</taxon>
        <taxon>Anoxybacillaceae</taxon>
        <taxon>Parageobacillus</taxon>
    </lineage>
</organism>
<comment type="caution">
    <text evidence="2">The sequence shown here is derived from an EMBL/GenBank/DDBJ whole genome shotgun (WGS) entry which is preliminary data.</text>
</comment>